<sequence>MNSILKNFKLIAENEGITISKLELLIGASKGVLSRAIANNSDIQSKWISKIVEIYPKYNCEWLIKNEGPMIKNENIHSLVEQQIEDVAINYKELADSRKETIESMKKQILYLEEKIANK</sequence>
<accession>A0A1I1RRM1</accession>
<dbReference type="EMBL" id="FOMH01000007">
    <property type="protein sequence ID" value="SFD37009.1"/>
    <property type="molecule type" value="Genomic_DNA"/>
</dbReference>
<evidence type="ECO:0000313" key="2">
    <source>
        <dbReference type="Proteomes" id="UP000199672"/>
    </source>
</evidence>
<dbReference type="RefSeq" id="WP_091494493.1">
    <property type="nucleotide sequence ID" value="NZ_FOMH01000007.1"/>
</dbReference>
<gene>
    <name evidence="1" type="ORF">SAMN05216297_107127</name>
</gene>
<name>A0A1I1RRM1_9FLAO</name>
<dbReference type="OrthoDB" id="796548at2"/>
<evidence type="ECO:0000313" key="1">
    <source>
        <dbReference type="EMBL" id="SFD37009.1"/>
    </source>
</evidence>
<dbReference type="AlphaFoldDB" id="A0A1I1RRM1"/>
<protein>
    <submittedName>
        <fullName evidence="1">Uncharacterized protein</fullName>
    </submittedName>
</protein>
<keyword evidence="2" id="KW-1185">Reference proteome</keyword>
<dbReference type="Proteomes" id="UP000199672">
    <property type="component" value="Unassembled WGS sequence"/>
</dbReference>
<reference evidence="2" key="1">
    <citation type="submission" date="2016-10" db="EMBL/GenBank/DDBJ databases">
        <authorList>
            <person name="Varghese N."/>
            <person name="Submissions S."/>
        </authorList>
    </citation>
    <scope>NUCLEOTIDE SEQUENCE [LARGE SCALE GENOMIC DNA]</scope>
    <source>
        <strain evidence="2">CGMCC 1.10370</strain>
    </source>
</reference>
<organism evidence="1 2">
    <name type="scientific">Flavobacterium phragmitis</name>
    <dbReference type="NCBI Taxonomy" id="739143"/>
    <lineage>
        <taxon>Bacteria</taxon>
        <taxon>Pseudomonadati</taxon>
        <taxon>Bacteroidota</taxon>
        <taxon>Flavobacteriia</taxon>
        <taxon>Flavobacteriales</taxon>
        <taxon>Flavobacteriaceae</taxon>
        <taxon>Flavobacterium</taxon>
    </lineage>
</organism>
<proteinExistence type="predicted"/>